<gene>
    <name evidence="2" type="ORF">Esi_0227_0009</name>
</gene>
<reference evidence="2 3" key="1">
    <citation type="journal article" date="2010" name="Nature">
        <title>The Ectocarpus genome and the independent evolution of multicellularity in brown algae.</title>
        <authorList>
            <person name="Cock J.M."/>
            <person name="Sterck L."/>
            <person name="Rouze P."/>
            <person name="Scornet D."/>
            <person name="Allen A.E."/>
            <person name="Amoutzias G."/>
            <person name="Anthouard V."/>
            <person name="Artiguenave F."/>
            <person name="Aury J.M."/>
            <person name="Badger J.H."/>
            <person name="Beszteri B."/>
            <person name="Billiau K."/>
            <person name="Bonnet E."/>
            <person name="Bothwell J.H."/>
            <person name="Bowler C."/>
            <person name="Boyen C."/>
            <person name="Brownlee C."/>
            <person name="Carrano C.J."/>
            <person name="Charrier B."/>
            <person name="Cho G.Y."/>
            <person name="Coelho S.M."/>
            <person name="Collen J."/>
            <person name="Corre E."/>
            <person name="Da Silva C."/>
            <person name="Delage L."/>
            <person name="Delaroque N."/>
            <person name="Dittami S.M."/>
            <person name="Doulbeau S."/>
            <person name="Elias M."/>
            <person name="Farnham G."/>
            <person name="Gachon C.M."/>
            <person name="Gschloessl B."/>
            <person name="Heesch S."/>
            <person name="Jabbari K."/>
            <person name="Jubin C."/>
            <person name="Kawai H."/>
            <person name="Kimura K."/>
            <person name="Kloareg B."/>
            <person name="Kupper F.C."/>
            <person name="Lang D."/>
            <person name="Le Bail A."/>
            <person name="Leblanc C."/>
            <person name="Lerouge P."/>
            <person name="Lohr M."/>
            <person name="Lopez P.J."/>
            <person name="Martens C."/>
            <person name="Maumus F."/>
            <person name="Michel G."/>
            <person name="Miranda-Saavedra D."/>
            <person name="Morales J."/>
            <person name="Moreau H."/>
            <person name="Motomura T."/>
            <person name="Nagasato C."/>
            <person name="Napoli C.A."/>
            <person name="Nelson D.R."/>
            <person name="Nyvall-Collen P."/>
            <person name="Peters A.F."/>
            <person name="Pommier C."/>
            <person name="Potin P."/>
            <person name="Poulain J."/>
            <person name="Quesneville H."/>
            <person name="Read B."/>
            <person name="Rensing S.A."/>
            <person name="Ritter A."/>
            <person name="Rousvoal S."/>
            <person name="Samanta M."/>
            <person name="Samson G."/>
            <person name="Schroeder D.C."/>
            <person name="Segurens B."/>
            <person name="Strittmatter M."/>
            <person name="Tonon T."/>
            <person name="Tregear J.W."/>
            <person name="Valentin K."/>
            <person name="von Dassow P."/>
            <person name="Yamagishi T."/>
            <person name="Van de Peer Y."/>
            <person name="Wincker P."/>
        </authorList>
    </citation>
    <scope>NUCLEOTIDE SEQUENCE [LARGE SCALE GENOMIC DNA]</scope>
    <source>
        <strain evidence="3">Ec32 / CCAP1310/4</strain>
    </source>
</reference>
<dbReference type="EMBL" id="FN649760">
    <property type="protein sequence ID" value="CBJ30970.1"/>
    <property type="molecule type" value="Genomic_DNA"/>
</dbReference>
<dbReference type="Proteomes" id="UP000002630">
    <property type="component" value="Unassembled WGS sequence"/>
</dbReference>
<feature type="region of interest" description="Disordered" evidence="1">
    <location>
        <begin position="207"/>
        <end position="232"/>
    </location>
</feature>
<proteinExistence type="predicted"/>
<protein>
    <submittedName>
        <fullName evidence="2">Uncharacterized protein</fullName>
    </submittedName>
</protein>
<keyword evidence="3" id="KW-1185">Reference proteome</keyword>
<evidence type="ECO:0000313" key="3">
    <source>
        <dbReference type="Proteomes" id="UP000002630"/>
    </source>
</evidence>
<organism evidence="2 3">
    <name type="scientific">Ectocarpus siliculosus</name>
    <name type="common">Brown alga</name>
    <name type="synonym">Conferva siliculosa</name>
    <dbReference type="NCBI Taxonomy" id="2880"/>
    <lineage>
        <taxon>Eukaryota</taxon>
        <taxon>Sar</taxon>
        <taxon>Stramenopiles</taxon>
        <taxon>Ochrophyta</taxon>
        <taxon>PX clade</taxon>
        <taxon>Phaeophyceae</taxon>
        <taxon>Ectocarpales</taxon>
        <taxon>Ectocarpaceae</taxon>
        <taxon>Ectocarpus</taxon>
    </lineage>
</organism>
<dbReference type="OrthoDB" id="10430998at2759"/>
<name>D7FS29_ECTSI</name>
<feature type="region of interest" description="Disordered" evidence="1">
    <location>
        <begin position="1"/>
        <end position="26"/>
    </location>
</feature>
<feature type="compositionally biased region" description="Polar residues" evidence="1">
    <location>
        <begin position="13"/>
        <end position="26"/>
    </location>
</feature>
<evidence type="ECO:0000256" key="1">
    <source>
        <dbReference type="SAM" id="MobiDB-lite"/>
    </source>
</evidence>
<feature type="region of interest" description="Disordered" evidence="1">
    <location>
        <begin position="246"/>
        <end position="269"/>
    </location>
</feature>
<dbReference type="AlphaFoldDB" id="D7FS29"/>
<dbReference type="InParanoid" id="D7FS29"/>
<evidence type="ECO:0000313" key="2">
    <source>
        <dbReference type="EMBL" id="CBJ30970.1"/>
    </source>
</evidence>
<accession>D7FS29</accession>
<sequence length="335" mass="35401">MGGSNKLPRDSTPARQQQLQQASESVAPTVGRQQLLKARQLLLSRDRAGAQRAYTLALHQAQSSQQFDLAACFLCHLRLAQLCFSPADRGRGASRSSNNSCGAPSVHVSAREHLEAAWALRDIVLRYRLVPPLGALGFYFRAVGLQLAGLLGEGSQRRRGGGGDGGSNSARDDDAEAVLRSLEELGLLESVCAGEVQDSSACDGEMEGSCRGGNAREAPATRGVKLGGSPQGARIDMDGLCDGCGKSTKRGEAAPPLPPPPSRETDGGRGGGYCPDCTAAYDKAVAQGPKSDDTPCAGCDDKTQPVAIEPDGKWYCEACIQEFYEEEEEEEEGET</sequence>